<dbReference type="InterPro" id="IPR001155">
    <property type="entry name" value="OxRdtase_FMN_N"/>
</dbReference>
<evidence type="ECO:0000256" key="3">
    <source>
        <dbReference type="ARBA" id="ARBA00022643"/>
    </source>
</evidence>
<protein>
    <submittedName>
        <fullName evidence="7">NADH:flavin oxidoreductase/NADH oxidase</fullName>
    </submittedName>
</protein>
<keyword evidence="5" id="KW-0560">Oxidoreductase</keyword>
<evidence type="ECO:0000313" key="8">
    <source>
        <dbReference type="Proteomes" id="UP001303946"/>
    </source>
</evidence>
<evidence type="ECO:0000256" key="1">
    <source>
        <dbReference type="ARBA" id="ARBA00001917"/>
    </source>
</evidence>
<dbReference type="InterPro" id="IPR044152">
    <property type="entry name" value="YqjM-like"/>
</dbReference>
<dbReference type="EMBL" id="CP136336">
    <property type="protein sequence ID" value="WOB08229.1"/>
    <property type="molecule type" value="Genomic_DNA"/>
</dbReference>
<evidence type="ECO:0000256" key="5">
    <source>
        <dbReference type="ARBA" id="ARBA00023002"/>
    </source>
</evidence>
<proteinExistence type="predicted"/>
<dbReference type="Pfam" id="PF00724">
    <property type="entry name" value="Oxidored_FMN"/>
    <property type="match status" value="1"/>
</dbReference>
<gene>
    <name evidence="7" type="ORF">RXV79_25420</name>
</gene>
<feature type="domain" description="NADH:flavin oxidoreductase/NADH oxidase N-terminal" evidence="6">
    <location>
        <begin position="8"/>
        <end position="347"/>
    </location>
</feature>
<dbReference type="RefSeq" id="WP_316700932.1">
    <property type="nucleotide sequence ID" value="NZ_CP136336.1"/>
</dbReference>
<keyword evidence="2" id="KW-0285">Flavoprotein</keyword>
<dbReference type="Proteomes" id="UP001303946">
    <property type="component" value="Chromosome"/>
</dbReference>
<evidence type="ECO:0000313" key="7">
    <source>
        <dbReference type="EMBL" id="WOB08229.1"/>
    </source>
</evidence>
<sequence length="383" mass="41546">MSRLQQALTLRGLTLRNRIVIAPMCTYSATDGVASDFHLVHLGRYALGGAGLVFVEATAVQPEGRITHGDLGLWDDAQVEPLARIARFLKAHGSTPAIQLAHAGRKASMQRPWQGNGPMDASDTARGEVPWRVIAPSAMAVEPGWLMPREMSLGDIEKLKGDFVSAAERALKAGFEVLEMHNAHGYLLHSFLSPITNQRTDAYGGDLAGRMRLPLEVATLLRAAWPQHLPLFVRISSVDAVEHGWSIDDSVAYAKALKKIGVDVIDCSSGGITTSPTASAVPREYGFQLPYAKAVRQGAGIATMAVGLIVDPHQAERALEDGSADLAAIARQALEDPNWPAKALTALEADQPAHERYTHWLPPYGWWLARRAKLIDRLGAWRG</sequence>
<reference evidence="7 8" key="1">
    <citation type="submission" date="2023-10" db="EMBL/GenBank/DDBJ databases">
        <title>Bacteria for the degradation of biodegradable plastic PBAT(Polybutylene adipate terephthalate).</title>
        <authorList>
            <person name="Weon H.-Y."/>
            <person name="Yeon J."/>
        </authorList>
    </citation>
    <scope>NUCLEOTIDE SEQUENCE [LARGE SCALE GENOMIC DNA]</scope>
    <source>
        <strain evidence="7 8">SBD 7-3</strain>
    </source>
</reference>
<accession>A0ABZ0CTC5</accession>
<name>A0ABZ0CTC5_9BURK</name>
<dbReference type="InterPro" id="IPR013785">
    <property type="entry name" value="Aldolase_TIM"/>
</dbReference>
<evidence type="ECO:0000256" key="2">
    <source>
        <dbReference type="ARBA" id="ARBA00022630"/>
    </source>
</evidence>
<comment type="cofactor">
    <cofactor evidence="1">
        <name>FMN</name>
        <dbReference type="ChEBI" id="CHEBI:58210"/>
    </cofactor>
</comment>
<keyword evidence="3" id="KW-0288">FMN</keyword>
<organism evidence="7 8">
    <name type="scientific">Piscinibacter gummiphilus</name>
    <dbReference type="NCBI Taxonomy" id="946333"/>
    <lineage>
        <taxon>Bacteria</taxon>
        <taxon>Pseudomonadati</taxon>
        <taxon>Pseudomonadota</taxon>
        <taxon>Betaproteobacteria</taxon>
        <taxon>Burkholderiales</taxon>
        <taxon>Sphaerotilaceae</taxon>
        <taxon>Piscinibacter</taxon>
    </lineage>
</organism>
<dbReference type="PANTHER" id="PTHR43303">
    <property type="entry name" value="NADPH DEHYDROGENASE C23G7.10C-RELATED"/>
    <property type="match status" value="1"/>
</dbReference>
<dbReference type="SUPFAM" id="SSF51395">
    <property type="entry name" value="FMN-linked oxidoreductases"/>
    <property type="match status" value="1"/>
</dbReference>
<dbReference type="CDD" id="cd02932">
    <property type="entry name" value="OYE_YqiM_FMN"/>
    <property type="match status" value="1"/>
</dbReference>
<keyword evidence="4" id="KW-0521">NADP</keyword>
<evidence type="ECO:0000259" key="6">
    <source>
        <dbReference type="Pfam" id="PF00724"/>
    </source>
</evidence>
<dbReference type="PANTHER" id="PTHR43303:SF4">
    <property type="entry name" value="NADPH DEHYDROGENASE C23G7.10C-RELATED"/>
    <property type="match status" value="1"/>
</dbReference>
<evidence type="ECO:0000256" key="4">
    <source>
        <dbReference type="ARBA" id="ARBA00022857"/>
    </source>
</evidence>
<dbReference type="Gene3D" id="3.20.20.70">
    <property type="entry name" value="Aldolase class I"/>
    <property type="match status" value="1"/>
</dbReference>
<keyword evidence="8" id="KW-1185">Reference proteome</keyword>